<evidence type="ECO:0000313" key="2">
    <source>
        <dbReference type="Proteomes" id="UP000248631"/>
    </source>
</evidence>
<dbReference type="Proteomes" id="UP000248631">
    <property type="component" value="Unassembled WGS sequence"/>
</dbReference>
<keyword evidence="2" id="KW-1185">Reference proteome</keyword>
<sequence length="98" mass="10777">MESNNIPALAKVLAGAWPTDGKRRNQLLGLAESPKDWSKVSPADKANVAFELLAWIESEDMGKGLFAQLLADALQDKTVTLTVPQYIKDAIQWVCEVH</sequence>
<gene>
    <name evidence="1" type="ORF">RB24_24970</name>
</gene>
<accession>A0ABX9BV31</accession>
<reference evidence="1 2" key="1">
    <citation type="submission" date="2014-12" db="EMBL/GenBank/DDBJ databases">
        <title>Complete genome sequence of Herbaspirillum rubrisubalbicans Os38.</title>
        <authorList>
            <person name="Chen M."/>
            <person name="An Q."/>
        </authorList>
    </citation>
    <scope>NUCLEOTIDE SEQUENCE [LARGE SCALE GENOMIC DNA]</scope>
    <source>
        <strain evidence="1 2">Os38</strain>
    </source>
</reference>
<organism evidence="1 2">
    <name type="scientific">Herbaspirillum rubrisubalbicans</name>
    <dbReference type="NCBI Taxonomy" id="80842"/>
    <lineage>
        <taxon>Bacteria</taxon>
        <taxon>Pseudomonadati</taxon>
        <taxon>Pseudomonadota</taxon>
        <taxon>Betaproteobacteria</taxon>
        <taxon>Burkholderiales</taxon>
        <taxon>Oxalobacteraceae</taxon>
        <taxon>Herbaspirillum</taxon>
    </lineage>
</organism>
<dbReference type="EMBL" id="JUGD01000037">
    <property type="protein sequence ID" value="RAM61474.1"/>
    <property type="molecule type" value="Genomic_DNA"/>
</dbReference>
<comment type="caution">
    <text evidence="1">The sequence shown here is derived from an EMBL/GenBank/DDBJ whole genome shotgun (WGS) entry which is preliminary data.</text>
</comment>
<proteinExistence type="predicted"/>
<evidence type="ECO:0000313" key="1">
    <source>
        <dbReference type="EMBL" id="RAM61474.1"/>
    </source>
</evidence>
<protein>
    <submittedName>
        <fullName evidence="1">Uncharacterized protein</fullName>
    </submittedName>
</protein>
<name>A0ABX9BV31_9BURK</name>